<protein>
    <submittedName>
        <fullName evidence="2">PF13274 family protein</fullName>
    </submittedName>
</protein>
<evidence type="ECO:0000259" key="1">
    <source>
        <dbReference type="Pfam" id="PF13274"/>
    </source>
</evidence>
<gene>
    <name evidence="2" type="ORF">LEP1GSC060_2607</name>
</gene>
<name>N1WAX5_9LEPT</name>
<dbReference type="OrthoDB" id="5196093at2"/>
<feature type="domain" description="Antitoxin SocA-like Panacea" evidence="1">
    <location>
        <begin position="37"/>
        <end position="128"/>
    </location>
</feature>
<dbReference type="InterPro" id="IPR025272">
    <property type="entry name" value="SocA_Panacea"/>
</dbReference>
<dbReference type="STRING" id="1218598.LEP1GSC060_2607"/>
<organism evidence="2 3">
    <name type="scientific">Leptospira weilii serovar Ranarum str. ICFT</name>
    <dbReference type="NCBI Taxonomy" id="1218598"/>
    <lineage>
        <taxon>Bacteria</taxon>
        <taxon>Pseudomonadati</taxon>
        <taxon>Spirochaetota</taxon>
        <taxon>Spirochaetia</taxon>
        <taxon>Leptospirales</taxon>
        <taxon>Leptospiraceae</taxon>
        <taxon>Leptospira</taxon>
    </lineage>
</organism>
<dbReference type="AlphaFoldDB" id="N1WAX5"/>
<comment type="caution">
    <text evidence="2">The sequence shown here is derived from an EMBL/GenBank/DDBJ whole genome shotgun (WGS) entry which is preliminary data.</text>
</comment>
<evidence type="ECO:0000313" key="2">
    <source>
        <dbReference type="EMBL" id="EMY76085.1"/>
    </source>
</evidence>
<dbReference type="Proteomes" id="UP000012313">
    <property type="component" value="Unassembled WGS sequence"/>
</dbReference>
<accession>N1WAX5</accession>
<dbReference type="EMBL" id="AOHC02000054">
    <property type="protein sequence ID" value="EMY76085.1"/>
    <property type="molecule type" value="Genomic_DNA"/>
</dbReference>
<reference evidence="2" key="1">
    <citation type="submission" date="2013-03" db="EMBL/GenBank/DDBJ databases">
        <authorList>
            <person name="Harkins D.M."/>
            <person name="Durkin A.S."/>
            <person name="Brinkac L.M."/>
            <person name="Haft D.H."/>
            <person name="Selengut J.D."/>
            <person name="Sanka R."/>
            <person name="DePew J."/>
            <person name="Purushe J."/>
            <person name="Hartskeerl R.A."/>
            <person name="Ahmed A."/>
            <person name="van der Linden H."/>
            <person name="Goris M.G.A."/>
            <person name="Vinetz J.M."/>
            <person name="Sutton G.G."/>
            <person name="Nierman W.C."/>
            <person name="Fouts D.E."/>
        </authorList>
    </citation>
    <scope>NUCLEOTIDE SEQUENCE [LARGE SCALE GENOMIC DNA]</scope>
    <source>
        <strain evidence="2">ICFT</strain>
    </source>
</reference>
<dbReference type="RefSeq" id="WP_003010472.1">
    <property type="nucleotide sequence ID" value="NZ_AOHC02000054.1"/>
</dbReference>
<proteinExistence type="predicted"/>
<sequence>MRHKITFNSMSDLIGDSAKIALLVSHSPDGRILVTHLVKMLYALELKSLAEKEKRITNIRFIHDHYGPNVPEIELILNNDKLFKIETENGKTFYSVKKSLKELETQISSKDVQLISSFAKEFYLYKFSDKEDPHNAGGLLGYAYNTLPFIETKFKEEILFERYTSTPLIDKVLIKDKDFLRYQKQSNKLSEDISPLFTQAGRERLRARLRH</sequence>
<evidence type="ECO:0000313" key="3">
    <source>
        <dbReference type="Proteomes" id="UP000012313"/>
    </source>
</evidence>
<dbReference type="Pfam" id="PF13274">
    <property type="entry name" value="SocA_Panacea"/>
    <property type="match status" value="1"/>
</dbReference>
<keyword evidence="3" id="KW-1185">Reference proteome</keyword>